<accession>A0A0W0Z5U2</accession>
<keyword evidence="2 8" id="KW-0645">Protease</keyword>
<dbReference type="OrthoDB" id="6192129at2"/>
<evidence type="ECO:0000256" key="1">
    <source>
        <dbReference type="ARBA" id="ARBA00008136"/>
    </source>
</evidence>
<evidence type="ECO:0000256" key="7">
    <source>
        <dbReference type="ARBA" id="ARBA00023239"/>
    </source>
</evidence>
<dbReference type="Pfam" id="PF02586">
    <property type="entry name" value="SRAP"/>
    <property type="match status" value="1"/>
</dbReference>
<evidence type="ECO:0000256" key="8">
    <source>
        <dbReference type="RuleBase" id="RU364100"/>
    </source>
</evidence>
<dbReference type="PANTHER" id="PTHR13604:SF0">
    <property type="entry name" value="ABASIC SITE PROCESSING PROTEIN HMCES"/>
    <property type="match status" value="1"/>
</dbReference>
<evidence type="ECO:0000313" key="9">
    <source>
        <dbReference type="EMBL" id="KTD64485.1"/>
    </source>
</evidence>
<keyword evidence="4 8" id="KW-0378">Hydrolase</keyword>
<dbReference type="PANTHER" id="PTHR13604">
    <property type="entry name" value="DC12-RELATED"/>
    <property type="match status" value="1"/>
</dbReference>
<proteinExistence type="inferred from homology"/>
<evidence type="ECO:0000256" key="5">
    <source>
        <dbReference type="ARBA" id="ARBA00023124"/>
    </source>
</evidence>
<name>A0A0W0Z5U2_LEGSP</name>
<dbReference type="Proteomes" id="UP000054877">
    <property type="component" value="Unassembled WGS sequence"/>
</dbReference>
<evidence type="ECO:0000256" key="6">
    <source>
        <dbReference type="ARBA" id="ARBA00023125"/>
    </source>
</evidence>
<dbReference type="InterPro" id="IPR036590">
    <property type="entry name" value="SRAP-like"/>
</dbReference>
<dbReference type="InterPro" id="IPR003738">
    <property type="entry name" value="SRAP"/>
</dbReference>
<dbReference type="GO" id="GO:0016829">
    <property type="term" value="F:lyase activity"/>
    <property type="evidence" value="ECO:0007669"/>
    <property type="project" value="UniProtKB-KW"/>
</dbReference>
<organism evidence="9 10">
    <name type="scientific">Legionella spiritensis</name>
    <dbReference type="NCBI Taxonomy" id="452"/>
    <lineage>
        <taxon>Bacteria</taxon>
        <taxon>Pseudomonadati</taxon>
        <taxon>Pseudomonadota</taxon>
        <taxon>Gammaproteobacteria</taxon>
        <taxon>Legionellales</taxon>
        <taxon>Legionellaceae</taxon>
        <taxon>Legionella</taxon>
    </lineage>
</organism>
<dbReference type="EMBL" id="LNYX01000013">
    <property type="protein sequence ID" value="KTD64485.1"/>
    <property type="molecule type" value="Genomic_DNA"/>
</dbReference>
<evidence type="ECO:0000256" key="2">
    <source>
        <dbReference type="ARBA" id="ARBA00022670"/>
    </source>
</evidence>
<protein>
    <recommendedName>
        <fullName evidence="8">Abasic site processing protein</fullName>
        <ecNumber evidence="8">3.4.-.-</ecNumber>
    </recommendedName>
</protein>
<dbReference type="SUPFAM" id="SSF143081">
    <property type="entry name" value="BB1717-like"/>
    <property type="match status" value="1"/>
</dbReference>
<dbReference type="GO" id="GO:0006508">
    <property type="term" value="P:proteolysis"/>
    <property type="evidence" value="ECO:0007669"/>
    <property type="project" value="UniProtKB-KW"/>
</dbReference>
<dbReference type="EC" id="3.4.-.-" evidence="8"/>
<evidence type="ECO:0000256" key="3">
    <source>
        <dbReference type="ARBA" id="ARBA00022763"/>
    </source>
</evidence>
<comment type="similarity">
    <text evidence="1 8">Belongs to the SOS response-associated peptidase family.</text>
</comment>
<dbReference type="RefSeq" id="WP_058483210.1">
    <property type="nucleotide sequence ID" value="NZ_CAAAII010000005.1"/>
</dbReference>
<keyword evidence="5" id="KW-0190">Covalent protein-DNA linkage</keyword>
<keyword evidence="10" id="KW-1185">Reference proteome</keyword>
<gene>
    <name evidence="9" type="primary">yedK</name>
    <name evidence="9" type="ORF">Lspi_1292</name>
</gene>
<dbReference type="PATRIC" id="fig|452.5.peg.1423"/>
<dbReference type="GO" id="GO:0003697">
    <property type="term" value="F:single-stranded DNA binding"/>
    <property type="evidence" value="ECO:0007669"/>
    <property type="project" value="InterPro"/>
</dbReference>
<sequence length="226" mass="25877">MCGRFALVTTLSGIKAQFDVDELPELIPRFNIAPAQDVFFILSSSDGARHGVMLRWGFIPFFSKEKTFDRPLINARAETVAEKPAFRQSFKSRRGMVIMSGFFEWHARGKVKQPYYTRQKNDTLLAVAGLWDTWQSPKGEVIHSCCLITTTANDAMQSIHTRMPALLDKKAQDAWLDNELTDPGLLQSLLHPYEGNDLVIYPVTPKMNNWRYQDVDAIKPWRRTPE</sequence>
<evidence type="ECO:0000313" key="10">
    <source>
        <dbReference type="Proteomes" id="UP000054877"/>
    </source>
</evidence>
<keyword evidence="3" id="KW-0227">DNA damage</keyword>
<dbReference type="STRING" id="452.Lspi_1292"/>
<evidence type="ECO:0000256" key="4">
    <source>
        <dbReference type="ARBA" id="ARBA00022801"/>
    </source>
</evidence>
<dbReference type="GO" id="GO:0106300">
    <property type="term" value="P:protein-DNA covalent cross-linking repair"/>
    <property type="evidence" value="ECO:0007669"/>
    <property type="project" value="InterPro"/>
</dbReference>
<dbReference type="GO" id="GO:0008233">
    <property type="term" value="F:peptidase activity"/>
    <property type="evidence" value="ECO:0007669"/>
    <property type="project" value="UniProtKB-KW"/>
</dbReference>
<keyword evidence="7" id="KW-0456">Lyase</keyword>
<comment type="caution">
    <text evidence="9">The sequence shown here is derived from an EMBL/GenBank/DDBJ whole genome shotgun (WGS) entry which is preliminary data.</text>
</comment>
<dbReference type="AlphaFoldDB" id="A0A0W0Z5U2"/>
<keyword evidence="6" id="KW-0238">DNA-binding</keyword>
<reference evidence="9 10" key="1">
    <citation type="submission" date="2015-11" db="EMBL/GenBank/DDBJ databases">
        <title>Genomic analysis of 38 Legionella species identifies large and diverse effector repertoires.</title>
        <authorList>
            <person name="Burstein D."/>
            <person name="Amaro F."/>
            <person name="Zusman T."/>
            <person name="Lifshitz Z."/>
            <person name="Cohen O."/>
            <person name="Gilbert J.A."/>
            <person name="Pupko T."/>
            <person name="Shuman H.A."/>
            <person name="Segal G."/>
        </authorList>
    </citation>
    <scope>NUCLEOTIDE SEQUENCE [LARGE SCALE GENOMIC DNA]</scope>
    <source>
        <strain evidence="9 10">Mt.St.Helens-9</strain>
    </source>
</reference>
<dbReference type="Gene3D" id="3.90.1680.10">
    <property type="entry name" value="SOS response associated peptidase-like"/>
    <property type="match status" value="1"/>
</dbReference>